<protein>
    <submittedName>
        <fullName evidence="1">Uncharacterized protein</fullName>
    </submittedName>
</protein>
<keyword evidence="2" id="KW-1185">Reference proteome</keyword>
<dbReference type="EMBL" id="CADEAL010000778">
    <property type="protein sequence ID" value="CAB1425050.1"/>
    <property type="molecule type" value="Genomic_DNA"/>
</dbReference>
<accession>A0A9N7U5Z4</accession>
<evidence type="ECO:0000313" key="2">
    <source>
        <dbReference type="Proteomes" id="UP001153269"/>
    </source>
</evidence>
<dbReference type="AlphaFoldDB" id="A0A9N7U5Z4"/>
<sequence length="384" mass="40411">MAIAPEARIETVCRGSIVPEWHMKSVGGKRGTLIGIPPAWSRSPVSSQRPAPSVSADGLGKTLLLYAQCQSTVTALLPGSECHWARWEEGELRRDWGPPPHFEEVAATATNAAATVPPHPGLPPPLLPLQCRAATEASARFQGSSDPAATSITSSPLAMVHFITRSAYTELLLLARRPTLLGSANWCGTRGTVPRFDRCTEEIGFERCGLLKCPDVFICSSVSPSPCCCCAPLSQNIPSRVCKTISERGSTHAAAAKPALPPSASLSGSQCQRPHMVAAGSSISHMLFLKSSPFSVLGSRTVSWCVAGPEDEHECAGADRRELICVARVVICVADVSDPSGFRPERRAAKEQGLPLDSGFAPCHGGVGGADGAGVCDGERCHST</sequence>
<dbReference type="Proteomes" id="UP001153269">
    <property type="component" value="Unassembled WGS sequence"/>
</dbReference>
<name>A0A9N7U5Z4_PLEPL</name>
<organism evidence="1 2">
    <name type="scientific">Pleuronectes platessa</name>
    <name type="common">European plaice</name>
    <dbReference type="NCBI Taxonomy" id="8262"/>
    <lineage>
        <taxon>Eukaryota</taxon>
        <taxon>Metazoa</taxon>
        <taxon>Chordata</taxon>
        <taxon>Craniata</taxon>
        <taxon>Vertebrata</taxon>
        <taxon>Euteleostomi</taxon>
        <taxon>Actinopterygii</taxon>
        <taxon>Neopterygii</taxon>
        <taxon>Teleostei</taxon>
        <taxon>Neoteleostei</taxon>
        <taxon>Acanthomorphata</taxon>
        <taxon>Carangaria</taxon>
        <taxon>Pleuronectiformes</taxon>
        <taxon>Pleuronectoidei</taxon>
        <taxon>Pleuronectidae</taxon>
        <taxon>Pleuronectes</taxon>
    </lineage>
</organism>
<gene>
    <name evidence="1" type="ORF">PLEPLA_LOCUS12980</name>
</gene>
<evidence type="ECO:0000313" key="1">
    <source>
        <dbReference type="EMBL" id="CAB1425050.1"/>
    </source>
</evidence>
<proteinExistence type="predicted"/>
<comment type="caution">
    <text evidence="1">The sequence shown here is derived from an EMBL/GenBank/DDBJ whole genome shotgun (WGS) entry which is preliminary data.</text>
</comment>
<reference evidence="1" key="1">
    <citation type="submission" date="2020-03" db="EMBL/GenBank/DDBJ databases">
        <authorList>
            <person name="Weist P."/>
        </authorList>
    </citation>
    <scope>NUCLEOTIDE SEQUENCE</scope>
</reference>